<sequence length="492" mass="54180">MPTVWFSLKRSLHCKSEPSEVHDPKSTKHMSTILTRKAGRSGCSRSIANLKDVIHGSKRHMEKPPSCSPRSIGSSDFLNPLTHEVILSNSRCELKITGFGGFQEGVDSGVISHGNSHNGVSGGSNGVVGSTFVGTLRQGTPGPGGHPTMHYFNPSIRNTATPPRKSHFLLSDREGPGFGGSGIFGAGGHSSSRVSLETKFNGSSTLTCHKCGEQFNKWEAAENHHLSKHADPLLKPPNFSEAEERRSDWLVLITFSFIYLYTKQFKLSSFPYQQLIIFLLLTVTELVEGDSSRKIVEIICRTSWLKSENHCGRIERVLKVHSMQKTLARFEEYREMVKIKASKLPKKHPRCIADGNELLRFYGTTVACSLGVNGSSSLCVSEKCCVCRIIRNGFSAKKELKGGVGVFTTSTSGRAFECIEIFEDDPCIRKALIVCRVIAGRVHRPLEDIQEISSQTGFDSLAGKVGLYSNIEELYLLNPRALLPCFVVICKS</sequence>
<keyword evidence="3" id="KW-1185">Reference proteome</keyword>
<comment type="caution">
    <text evidence="2">The sequence shown here is derived from an EMBL/GenBank/DDBJ whole genome shotgun (WGS) entry which is preliminary data.</text>
</comment>
<protein>
    <recommendedName>
        <fullName evidence="1">C2H2-type domain-containing protein</fullName>
    </recommendedName>
</protein>
<feature type="domain" description="C2H2-type" evidence="1">
    <location>
        <begin position="208"/>
        <end position="229"/>
    </location>
</feature>
<dbReference type="AlphaFoldDB" id="A0A8X8ALI1"/>
<dbReference type="PANTHER" id="PTHR31681:SF39">
    <property type="entry name" value="OS01G0785900 PROTEIN"/>
    <property type="match status" value="1"/>
</dbReference>
<evidence type="ECO:0000313" key="2">
    <source>
        <dbReference type="EMBL" id="KAG6790561.1"/>
    </source>
</evidence>
<dbReference type="PANTHER" id="PTHR31681">
    <property type="entry name" value="C2H2-LIKE ZINC FINGER PROTEIN"/>
    <property type="match status" value="1"/>
</dbReference>
<organism evidence="2 3">
    <name type="scientific">Populus tomentosa</name>
    <name type="common">Chinese white poplar</name>
    <dbReference type="NCBI Taxonomy" id="118781"/>
    <lineage>
        <taxon>Eukaryota</taxon>
        <taxon>Viridiplantae</taxon>
        <taxon>Streptophyta</taxon>
        <taxon>Embryophyta</taxon>
        <taxon>Tracheophyta</taxon>
        <taxon>Spermatophyta</taxon>
        <taxon>Magnoliopsida</taxon>
        <taxon>eudicotyledons</taxon>
        <taxon>Gunneridae</taxon>
        <taxon>Pentapetalae</taxon>
        <taxon>rosids</taxon>
        <taxon>fabids</taxon>
        <taxon>Malpighiales</taxon>
        <taxon>Salicaceae</taxon>
        <taxon>Saliceae</taxon>
        <taxon>Populus</taxon>
    </lineage>
</organism>
<accession>A0A8X8ALI1</accession>
<dbReference type="Proteomes" id="UP000886885">
    <property type="component" value="Chromosome 1D"/>
</dbReference>
<reference evidence="2" key="1">
    <citation type="journal article" date="2020" name="bioRxiv">
        <title>Hybrid origin of Populus tomentosa Carr. identified through genome sequencing and phylogenomic analysis.</title>
        <authorList>
            <person name="An X."/>
            <person name="Gao K."/>
            <person name="Chen Z."/>
            <person name="Li J."/>
            <person name="Yang X."/>
            <person name="Yang X."/>
            <person name="Zhou J."/>
            <person name="Guo T."/>
            <person name="Zhao T."/>
            <person name="Huang S."/>
            <person name="Miao D."/>
            <person name="Khan W.U."/>
            <person name="Rao P."/>
            <person name="Ye M."/>
            <person name="Lei B."/>
            <person name="Liao W."/>
            <person name="Wang J."/>
            <person name="Ji L."/>
            <person name="Li Y."/>
            <person name="Guo B."/>
            <person name="Mustafa N.S."/>
            <person name="Li S."/>
            <person name="Yun Q."/>
            <person name="Keller S.R."/>
            <person name="Mao J."/>
            <person name="Zhang R."/>
            <person name="Strauss S.H."/>
        </authorList>
    </citation>
    <scope>NUCLEOTIDE SEQUENCE</scope>
    <source>
        <strain evidence="2">GM15</strain>
        <tissue evidence="2">Leaf</tissue>
    </source>
</reference>
<proteinExistence type="predicted"/>
<dbReference type="FunFam" id="3.90.228.10:FF:000015">
    <property type="entry name" value="C2H2-like zinc finger protein"/>
    <property type="match status" value="1"/>
</dbReference>
<name>A0A8X8ALI1_POPTO</name>
<gene>
    <name evidence="2" type="ORF">POTOM_006717</name>
</gene>
<dbReference type="InterPro" id="IPR013087">
    <property type="entry name" value="Znf_C2H2_type"/>
</dbReference>
<evidence type="ECO:0000313" key="3">
    <source>
        <dbReference type="Proteomes" id="UP000886885"/>
    </source>
</evidence>
<dbReference type="EMBL" id="JAAWWB010000002">
    <property type="protein sequence ID" value="KAG6790561.1"/>
    <property type="molecule type" value="Genomic_DNA"/>
</dbReference>
<dbReference type="PROSITE" id="PS00028">
    <property type="entry name" value="ZINC_FINGER_C2H2_1"/>
    <property type="match status" value="1"/>
</dbReference>
<dbReference type="OrthoDB" id="9514740at2759"/>
<evidence type="ECO:0000259" key="1">
    <source>
        <dbReference type="PROSITE" id="PS00028"/>
    </source>
</evidence>